<dbReference type="InterPro" id="IPR000522">
    <property type="entry name" value="ABC_transptr_permease_BtuC"/>
</dbReference>
<feature type="transmembrane region" description="Helical" evidence="8">
    <location>
        <begin position="206"/>
        <end position="228"/>
    </location>
</feature>
<evidence type="ECO:0000256" key="2">
    <source>
        <dbReference type="ARBA" id="ARBA00007935"/>
    </source>
</evidence>
<accession>A0A1G6QY06</accession>
<evidence type="ECO:0000256" key="7">
    <source>
        <dbReference type="ARBA" id="ARBA00023136"/>
    </source>
</evidence>
<keyword evidence="6 8" id="KW-1133">Transmembrane helix</keyword>
<dbReference type="EMBL" id="FNAD01000001">
    <property type="protein sequence ID" value="SDC96844.1"/>
    <property type="molecule type" value="Genomic_DNA"/>
</dbReference>
<keyword evidence="4" id="KW-1003">Cell membrane</keyword>
<evidence type="ECO:0000256" key="6">
    <source>
        <dbReference type="ARBA" id="ARBA00022989"/>
    </source>
</evidence>
<dbReference type="GO" id="GO:0005886">
    <property type="term" value="C:plasma membrane"/>
    <property type="evidence" value="ECO:0007669"/>
    <property type="project" value="UniProtKB-SubCell"/>
</dbReference>
<feature type="transmembrane region" description="Helical" evidence="8">
    <location>
        <begin position="323"/>
        <end position="341"/>
    </location>
</feature>
<feature type="transmembrane region" description="Helical" evidence="8">
    <location>
        <begin position="133"/>
        <end position="153"/>
    </location>
</feature>
<dbReference type="RefSeq" id="WP_091027250.1">
    <property type="nucleotide sequence ID" value="NZ_FNAD01000001.1"/>
</dbReference>
<protein>
    <submittedName>
        <fullName evidence="9">Iron complex transport system permease protein</fullName>
    </submittedName>
</protein>
<dbReference type="Proteomes" id="UP000198949">
    <property type="component" value="Unassembled WGS sequence"/>
</dbReference>
<evidence type="ECO:0000256" key="4">
    <source>
        <dbReference type="ARBA" id="ARBA00022475"/>
    </source>
</evidence>
<dbReference type="PANTHER" id="PTHR30472:SF1">
    <property type="entry name" value="FE(3+) DICITRATE TRANSPORT SYSTEM PERMEASE PROTEIN FECC-RELATED"/>
    <property type="match status" value="1"/>
</dbReference>
<dbReference type="SUPFAM" id="SSF81345">
    <property type="entry name" value="ABC transporter involved in vitamin B12 uptake, BtuC"/>
    <property type="match status" value="1"/>
</dbReference>
<keyword evidence="10" id="KW-1185">Reference proteome</keyword>
<evidence type="ECO:0000256" key="1">
    <source>
        <dbReference type="ARBA" id="ARBA00004651"/>
    </source>
</evidence>
<feature type="transmembrane region" description="Helical" evidence="8">
    <location>
        <begin position="78"/>
        <end position="95"/>
    </location>
</feature>
<evidence type="ECO:0000256" key="3">
    <source>
        <dbReference type="ARBA" id="ARBA00022448"/>
    </source>
</evidence>
<dbReference type="GO" id="GO:0022857">
    <property type="term" value="F:transmembrane transporter activity"/>
    <property type="evidence" value="ECO:0007669"/>
    <property type="project" value="InterPro"/>
</dbReference>
<comment type="subcellular location">
    <subcellularLocation>
        <location evidence="1">Cell membrane</location>
        <topology evidence="1">Multi-pass membrane protein</topology>
    </subcellularLocation>
</comment>
<feature type="transmembrane region" description="Helical" evidence="8">
    <location>
        <begin position="249"/>
        <end position="275"/>
    </location>
</feature>
<dbReference type="OrthoDB" id="9782305at2"/>
<dbReference type="GO" id="GO:0033214">
    <property type="term" value="P:siderophore-iron import into cell"/>
    <property type="evidence" value="ECO:0007669"/>
    <property type="project" value="TreeGrafter"/>
</dbReference>
<dbReference type="InterPro" id="IPR037294">
    <property type="entry name" value="ABC_BtuC-like"/>
</dbReference>
<sequence>MTTQSPTAATAADDIAAPDRRRRRLLGLVAAAAALLVLVALSLVFGSRPLPIGDVLEALRTDNGDPHTIVVGQRLPRTALAVVVGIALAVAGALMQGLTRNPLADPGLLGVSAGAALGMVAVVRLAPAAGDLLQVWAAFAGAVITACAVFLIGSAGGRGRSPVTLVLAGVALGAVLQGIASTIVLLNADAFLTMRSWQAGSVADLGWSTLATIAPFIGAGLVLAAVAARGLNAVALGDDLATALGGNQWLTRIAVVGAVTLLCGSATAAVGVVWFLGMMVPHAARWITGPDQRWILAYSCLLGPALMVAADVLGRVVVIPDEIPAGIVTAVIGAPVLIMLVRRTKASGL</sequence>
<dbReference type="FunFam" id="1.10.3470.10:FF:000001">
    <property type="entry name" value="Vitamin B12 ABC transporter permease BtuC"/>
    <property type="match status" value="1"/>
</dbReference>
<reference evidence="10" key="1">
    <citation type="submission" date="2016-10" db="EMBL/GenBank/DDBJ databases">
        <authorList>
            <person name="Varghese N."/>
            <person name="Submissions S."/>
        </authorList>
    </citation>
    <scope>NUCLEOTIDE SEQUENCE [LARGE SCALE GENOMIC DNA]</scope>
    <source>
        <strain evidence="10">CGMCC 4.3516</strain>
    </source>
</reference>
<comment type="similarity">
    <text evidence="2">Belongs to the binding-protein-dependent transport system permease family. FecCD subfamily.</text>
</comment>
<feature type="transmembrane region" description="Helical" evidence="8">
    <location>
        <begin position="165"/>
        <end position="186"/>
    </location>
</feature>
<keyword evidence="5 8" id="KW-0812">Transmembrane</keyword>
<evidence type="ECO:0000256" key="8">
    <source>
        <dbReference type="SAM" id="Phobius"/>
    </source>
</evidence>
<dbReference type="PANTHER" id="PTHR30472">
    <property type="entry name" value="FERRIC ENTEROBACTIN TRANSPORT SYSTEM PERMEASE PROTEIN"/>
    <property type="match status" value="1"/>
</dbReference>
<feature type="transmembrane region" description="Helical" evidence="8">
    <location>
        <begin position="107"/>
        <end position="127"/>
    </location>
</feature>
<dbReference type="Pfam" id="PF01032">
    <property type="entry name" value="FecCD"/>
    <property type="match status" value="1"/>
</dbReference>
<dbReference type="STRING" id="58114.SAMN05216270_101165"/>
<evidence type="ECO:0000313" key="9">
    <source>
        <dbReference type="EMBL" id="SDC96844.1"/>
    </source>
</evidence>
<feature type="transmembrane region" description="Helical" evidence="8">
    <location>
        <begin position="295"/>
        <end position="316"/>
    </location>
</feature>
<evidence type="ECO:0000256" key="5">
    <source>
        <dbReference type="ARBA" id="ARBA00022692"/>
    </source>
</evidence>
<keyword evidence="3" id="KW-0813">Transport</keyword>
<keyword evidence="7 8" id="KW-0472">Membrane</keyword>
<feature type="transmembrane region" description="Helical" evidence="8">
    <location>
        <begin position="25"/>
        <end position="45"/>
    </location>
</feature>
<name>A0A1G6QY06_9ACTN</name>
<proteinExistence type="inferred from homology"/>
<gene>
    <name evidence="9" type="ORF">SAMN05216270_101165</name>
</gene>
<dbReference type="CDD" id="cd06550">
    <property type="entry name" value="TM_ABC_iron-siderophores_like"/>
    <property type="match status" value="1"/>
</dbReference>
<organism evidence="9 10">
    <name type="scientific">Glycomyces harbinensis</name>
    <dbReference type="NCBI Taxonomy" id="58114"/>
    <lineage>
        <taxon>Bacteria</taxon>
        <taxon>Bacillati</taxon>
        <taxon>Actinomycetota</taxon>
        <taxon>Actinomycetes</taxon>
        <taxon>Glycomycetales</taxon>
        <taxon>Glycomycetaceae</taxon>
        <taxon>Glycomyces</taxon>
    </lineage>
</organism>
<evidence type="ECO:0000313" key="10">
    <source>
        <dbReference type="Proteomes" id="UP000198949"/>
    </source>
</evidence>
<dbReference type="AlphaFoldDB" id="A0A1G6QY06"/>
<dbReference type="Gene3D" id="1.10.3470.10">
    <property type="entry name" value="ABC transporter involved in vitamin B12 uptake, BtuC"/>
    <property type="match status" value="1"/>
</dbReference>